<protein>
    <submittedName>
        <fullName evidence="1">Uncharacterized protein</fullName>
    </submittedName>
</protein>
<dbReference type="GeneID" id="40088209"/>
<evidence type="ECO:0000313" key="2">
    <source>
        <dbReference type="Proteomes" id="UP000223025"/>
    </source>
</evidence>
<dbReference type="KEGG" id="vg:40088209"/>
<dbReference type="Proteomes" id="UP000223025">
    <property type="component" value="Segment"/>
</dbReference>
<dbReference type="RefSeq" id="YP_009611871.1">
    <property type="nucleotide sequence ID" value="NC_042013.1"/>
</dbReference>
<evidence type="ECO:0000313" key="1">
    <source>
        <dbReference type="EMBL" id="AUZ94988.1"/>
    </source>
</evidence>
<keyword evidence="2" id="KW-1185">Reference proteome</keyword>
<proteinExistence type="predicted"/>
<accession>A0A2L0UZN1</accession>
<name>A0A2L0UZN1_9CAUD</name>
<reference evidence="1 2" key="1">
    <citation type="submission" date="2017-06" db="EMBL/GenBank/DDBJ databases">
        <authorList>
            <person name="Kim H.J."/>
            <person name="Triplett B.A."/>
        </authorList>
    </citation>
    <scope>NUCLEOTIDE SEQUENCE [LARGE SCALE GENOMIC DNA]</scope>
</reference>
<dbReference type="EMBL" id="MF403008">
    <property type="protein sequence ID" value="AUZ94988.1"/>
    <property type="molecule type" value="Genomic_DNA"/>
</dbReference>
<organism evidence="1 2">
    <name type="scientific">Agrobacterium phage Atu_ph07</name>
    <dbReference type="NCBI Taxonomy" id="2024264"/>
    <lineage>
        <taxon>Viruses</taxon>
        <taxon>Duplodnaviria</taxon>
        <taxon>Heunggongvirae</taxon>
        <taxon>Uroviricota</taxon>
        <taxon>Caudoviricetes</taxon>
        <taxon>Polybotosvirus</taxon>
        <taxon>Polybotosvirus Atuph07</taxon>
    </lineage>
</organism>
<sequence length="218" mass="25473">MSIRKFLNIINESYVIEAVGHYALRYGDKYVQFESKSDFDYAYNILNLYKARVSKVDDVLPKQVPANTFSKFYKLNLDELHDETDDEWYDILHDLTMNVLKKIKPYEMAKSEFEKVYPIFKYSETDGLHSEAKDDLYFAFENDADKELFDKIIAHAHGSVSEPTGDESSTVVPNGFFDNYSDLVNEFEQYVEKDEDIATEIAIDLYVKMFNKLKKYAS</sequence>